<dbReference type="GO" id="GO:0004252">
    <property type="term" value="F:serine-type endopeptidase activity"/>
    <property type="evidence" value="ECO:0007669"/>
    <property type="project" value="InterPro"/>
</dbReference>
<dbReference type="AlphaFoldDB" id="A0A4Q7LIQ8"/>
<evidence type="ECO:0000313" key="3">
    <source>
        <dbReference type="Proteomes" id="UP000293433"/>
    </source>
</evidence>
<dbReference type="Proteomes" id="UP000293433">
    <property type="component" value="Unassembled WGS sequence"/>
</dbReference>
<evidence type="ECO:0000256" key="1">
    <source>
        <dbReference type="SAM" id="MobiDB-lite"/>
    </source>
</evidence>
<keyword evidence="3" id="KW-1185">Reference proteome</keyword>
<accession>A0A4Q7LIQ8</accession>
<feature type="region of interest" description="Disordered" evidence="1">
    <location>
        <begin position="608"/>
        <end position="638"/>
    </location>
</feature>
<sequence>MSAPDPYLQWAKLTQLRYLQPMRDAQDGDWLRLITTPEGVAALQERAQHQVLSLVDPAARHRTVWLHADDLPVALDCSNHHRIGLAHPGMAPVGGRKSVGLVDMAPLPEKPGAEEVQPCEAATVIGVIDGRCGFLHQDFWTDEGRTFIRHFWDQGVPATADPAFWRTPDDMQYGRQVTGARLEERFGASLAACATGWQREQRELASYRAIGYALPEAADWSHGTHVLSTALKAYRDLDARGNTSPPVGPALIHVQLPDLALHDTSANWLASHVRDGIDYILARCSPEARVVINLSLGGFGGPQNGTSMLEEAIDERIRRWNGPDGIQRLQVVVAAGNIGTGDVDDDGSGEPRRVHLRKGCKEDGSIEFSWDIEVPDATETFLEFWVPATGDSPVRMTATLIPPPGAVALQATAGPGEHATCDWQDAPGVQAAVFNGTHTSEGACGTGSSLILVALPHTTDWLGRRCGPLGRWSLKLSPQDRAREPLHVDGWIRRRDVPGELAGERPQYGFSKADAPSGQLADQRSTLAHAHQVVVVGAVEPARMPRAIYPFEEADYSSTILGGDPVYGPGRLHGPGFTTGTRQQLRGTSIAAAHVCGALAAQATPSPLNLENLPPGPALPGARAEPSKKVRRVRAILP</sequence>
<organism evidence="2 3">
    <name type="scientific">Sphaerotilus mobilis</name>
    <dbReference type="NCBI Taxonomy" id="47994"/>
    <lineage>
        <taxon>Bacteria</taxon>
        <taxon>Pseudomonadati</taxon>
        <taxon>Pseudomonadota</taxon>
        <taxon>Betaproteobacteria</taxon>
        <taxon>Burkholderiales</taxon>
        <taxon>Sphaerotilaceae</taxon>
        <taxon>Sphaerotilus</taxon>
    </lineage>
</organism>
<comment type="caution">
    <text evidence="2">The sequence shown here is derived from an EMBL/GenBank/DDBJ whole genome shotgun (WGS) entry which is preliminary data.</text>
</comment>
<dbReference type="OrthoDB" id="9813435at2"/>
<dbReference type="SUPFAM" id="SSF52743">
    <property type="entry name" value="Subtilisin-like"/>
    <property type="match status" value="1"/>
</dbReference>
<feature type="compositionally biased region" description="Low complexity" evidence="1">
    <location>
        <begin position="608"/>
        <end position="624"/>
    </location>
</feature>
<dbReference type="EMBL" id="SGWV01000010">
    <property type="protein sequence ID" value="RZS53398.1"/>
    <property type="molecule type" value="Genomic_DNA"/>
</dbReference>
<reference evidence="2 3" key="1">
    <citation type="submission" date="2019-02" db="EMBL/GenBank/DDBJ databases">
        <title>Genomic Encyclopedia of Type Strains, Phase IV (KMG-IV): sequencing the most valuable type-strain genomes for metagenomic binning, comparative biology and taxonomic classification.</title>
        <authorList>
            <person name="Goeker M."/>
        </authorList>
    </citation>
    <scope>NUCLEOTIDE SEQUENCE [LARGE SCALE GENOMIC DNA]</scope>
    <source>
        <strain evidence="2 3">DSM 10617</strain>
    </source>
</reference>
<protein>
    <recommendedName>
        <fullName evidence="4">Subtilase family protein</fullName>
    </recommendedName>
</protein>
<evidence type="ECO:0000313" key="2">
    <source>
        <dbReference type="EMBL" id="RZS53398.1"/>
    </source>
</evidence>
<dbReference type="Gene3D" id="3.40.50.200">
    <property type="entry name" value="Peptidase S8/S53 domain"/>
    <property type="match status" value="1"/>
</dbReference>
<dbReference type="RefSeq" id="WP_130482838.1">
    <property type="nucleotide sequence ID" value="NZ_SGWV01000010.1"/>
</dbReference>
<feature type="compositionally biased region" description="Basic residues" evidence="1">
    <location>
        <begin position="629"/>
        <end position="638"/>
    </location>
</feature>
<gene>
    <name evidence="2" type="ORF">EV685_3026</name>
</gene>
<evidence type="ECO:0008006" key="4">
    <source>
        <dbReference type="Google" id="ProtNLM"/>
    </source>
</evidence>
<proteinExistence type="predicted"/>
<dbReference type="Gene3D" id="2.60.120.1290">
    <property type="match status" value="1"/>
</dbReference>
<dbReference type="GO" id="GO:0006508">
    <property type="term" value="P:proteolysis"/>
    <property type="evidence" value="ECO:0007669"/>
    <property type="project" value="InterPro"/>
</dbReference>
<name>A0A4Q7LIQ8_9BURK</name>
<dbReference type="InterPro" id="IPR036852">
    <property type="entry name" value="Peptidase_S8/S53_dom_sf"/>
</dbReference>